<dbReference type="GO" id="GO:0005085">
    <property type="term" value="F:guanyl-nucleotide exchange factor activity"/>
    <property type="evidence" value="ECO:0007669"/>
    <property type="project" value="InterPro"/>
</dbReference>
<dbReference type="InterPro" id="IPR037516">
    <property type="entry name" value="Tripartite_DENN"/>
</dbReference>
<accession>A0A1Y1YUV5</accession>
<name>A0A1Y1YUV5_9PLEO</name>
<dbReference type="InterPro" id="IPR024224">
    <property type="entry name" value="DENND6"/>
</dbReference>
<evidence type="ECO:0000256" key="2">
    <source>
        <dbReference type="SAM" id="MobiDB-lite"/>
    </source>
</evidence>
<evidence type="ECO:0000313" key="5">
    <source>
        <dbReference type="Proteomes" id="UP000193144"/>
    </source>
</evidence>
<organism evidence="4 5">
    <name type="scientific">Clohesyomyces aquaticus</name>
    <dbReference type="NCBI Taxonomy" id="1231657"/>
    <lineage>
        <taxon>Eukaryota</taxon>
        <taxon>Fungi</taxon>
        <taxon>Dikarya</taxon>
        <taxon>Ascomycota</taxon>
        <taxon>Pezizomycotina</taxon>
        <taxon>Dothideomycetes</taxon>
        <taxon>Pleosporomycetidae</taxon>
        <taxon>Pleosporales</taxon>
        <taxon>Lindgomycetaceae</taxon>
        <taxon>Clohesyomyces</taxon>
    </lineage>
</organism>
<feature type="compositionally biased region" description="Basic residues" evidence="2">
    <location>
        <begin position="1"/>
        <end position="17"/>
    </location>
</feature>
<feature type="region of interest" description="Disordered" evidence="2">
    <location>
        <begin position="1"/>
        <end position="22"/>
    </location>
</feature>
<dbReference type="Proteomes" id="UP000193144">
    <property type="component" value="Unassembled WGS sequence"/>
</dbReference>
<dbReference type="Gene3D" id="3.40.50.11500">
    <property type="match status" value="1"/>
</dbReference>
<dbReference type="EMBL" id="MCFA01000171">
    <property type="protein sequence ID" value="ORY01345.1"/>
    <property type="molecule type" value="Genomic_DNA"/>
</dbReference>
<comment type="similarity">
    <text evidence="1">Belongs to the DENND6 family.</text>
</comment>
<dbReference type="GO" id="GO:0055037">
    <property type="term" value="C:recycling endosome"/>
    <property type="evidence" value="ECO:0007669"/>
    <property type="project" value="TreeGrafter"/>
</dbReference>
<dbReference type="STRING" id="1231657.A0A1Y1YUV5"/>
<dbReference type="PROSITE" id="PS50211">
    <property type="entry name" value="DENN"/>
    <property type="match status" value="1"/>
</dbReference>
<evidence type="ECO:0000259" key="3">
    <source>
        <dbReference type="PROSITE" id="PS50211"/>
    </source>
</evidence>
<dbReference type="PANTHER" id="PTHR13677">
    <property type="entry name" value="LD41638P"/>
    <property type="match status" value="1"/>
</dbReference>
<reference evidence="4 5" key="1">
    <citation type="submission" date="2016-07" db="EMBL/GenBank/DDBJ databases">
        <title>Pervasive Adenine N6-methylation of Active Genes in Fungi.</title>
        <authorList>
            <consortium name="DOE Joint Genome Institute"/>
            <person name="Mondo S.J."/>
            <person name="Dannebaum R.O."/>
            <person name="Kuo R.C."/>
            <person name="Labutti K."/>
            <person name="Haridas S."/>
            <person name="Kuo A."/>
            <person name="Salamov A."/>
            <person name="Ahrendt S.R."/>
            <person name="Lipzen A."/>
            <person name="Sullivan W."/>
            <person name="Andreopoulos W.B."/>
            <person name="Clum A."/>
            <person name="Lindquist E."/>
            <person name="Daum C."/>
            <person name="Ramamoorthy G.K."/>
            <person name="Gryganskyi A."/>
            <person name="Culley D."/>
            <person name="Magnuson J.K."/>
            <person name="James T.Y."/>
            <person name="O'Malley M.A."/>
            <person name="Stajich J.E."/>
            <person name="Spatafora J.W."/>
            <person name="Visel A."/>
            <person name="Grigoriev I.V."/>
        </authorList>
    </citation>
    <scope>NUCLEOTIDE SEQUENCE [LARGE SCALE GENOMIC DNA]</scope>
    <source>
        <strain evidence="4 5">CBS 115471</strain>
    </source>
</reference>
<sequence>MEKLKSKILHPHPHKPSRPRDAAIDGANEVANDSRFQHWAVAFVVCNFNVDIGPEIEIVYPPNVPFSTADLTAICFNSFPEQQNTETAEDLTFNFTITNNSPDISLSSPHAPHGSPTNLYAHCVFRQEFDHTMKRCFNQRTLVLISNHDFPSFYNRLLQQMTETGLLSDPTALEAAYTQMASWPAPSLGRLDLPFMGSMIALDIAPHQAFPLQGLPGPTPLISDKPSSIYAYEPLGSWDSVMPWMPSISDLYVLYEKLLLCESIVVIAKSPQLCSEAVSSLVDLVRPVPYAGVIRPYMTMQSDFRCIGVDGGTPRPFIIGITNPFLLKRVLGAAEDKDRQRPHILYLQNFEGAVPVKRHHSLHHKSSRHGFLDLPGGIDAHPPSKRYLKTDAHLVSQIEAYLKLDMPTHELGPIIRRHFAELTAQFLAPINRYLATSVSPNATTPGGNLRYASFNISDFLVNLAKHGSSVKSRGQGPIQRHRARDHLYEAFCHSSNFYSWLDMKLSLEKEASAGLLGSGAGAGTATTAS</sequence>
<keyword evidence="5" id="KW-1185">Reference proteome</keyword>
<evidence type="ECO:0000313" key="4">
    <source>
        <dbReference type="EMBL" id="ORY01345.1"/>
    </source>
</evidence>
<dbReference type="OrthoDB" id="10265409at2759"/>
<comment type="caution">
    <text evidence="4">The sequence shown here is derived from an EMBL/GenBank/DDBJ whole genome shotgun (WGS) entry which is preliminary data.</text>
</comment>
<evidence type="ECO:0000256" key="1">
    <source>
        <dbReference type="ARBA" id="ARBA00007159"/>
    </source>
</evidence>
<dbReference type="PANTHER" id="PTHR13677:SF0">
    <property type="entry name" value="LD41638P"/>
    <property type="match status" value="1"/>
</dbReference>
<protein>
    <recommendedName>
        <fullName evidence="3">UDENN domain-containing protein</fullName>
    </recommendedName>
</protein>
<feature type="domain" description="UDENN" evidence="3">
    <location>
        <begin position="41"/>
        <end position="512"/>
    </location>
</feature>
<proteinExistence type="inferred from homology"/>
<dbReference type="InterPro" id="IPR043153">
    <property type="entry name" value="DENN_C"/>
</dbReference>
<dbReference type="AlphaFoldDB" id="A0A1Y1YUV5"/>
<gene>
    <name evidence="4" type="ORF">BCR34DRAFT_98436</name>
</gene>